<protein>
    <recommendedName>
        <fullName evidence="3">Flavoprotein domain-containing protein</fullName>
    </recommendedName>
</protein>
<evidence type="ECO:0000256" key="2">
    <source>
        <dbReference type="ARBA" id="ARBA00038350"/>
    </source>
</evidence>
<dbReference type="Pfam" id="PF02441">
    <property type="entry name" value="Flavoprotein"/>
    <property type="match status" value="1"/>
</dbReference>
<dbReference type="InterPro" id="IPR036551">
    <property type="entry name" value="Flavin_trans-like"/>
</dbReference>
<dbReference type="GO" id="GO:0015937">
    <property type="term" value="P:coenzyme A biosynthetic process"/>
    <property type="evidence" value="ECO:0007669"/>
    <property type="project" value="UniProtKB-KW"/>
</dbReference>
<dbReference type="GO" id="GO:0010181">
    <property type="term" value="F:FMN binding"/>
    <property type="evidence" value="ECO:0007669"/>
    <property type="project" value="TreeGrafter"/>
</dbReference>
<keyword evidence="5" id="KW-1185">Reference proteome</keyword>
<dbReference type="InterPro" id="IPR003382">
    <property type="entry name" value="Flavoprotein"/>
</dbReference>
<dbReference type="EMBL" id="JAQJAN010000010">
    <property type="protein sequence ID" value="KAJ5719535.1"/>
    <property type="molecule type" value="Genomic_DNA"/>
</dbReference>
<feature type="domain" description="Flavoprotein" evidence="3">
    <location>
        <begin position="21"/>
        <end position="137"/>
    </location>
</feature>
<evidence type="ECO:0000313" key="5">
    <source>
        <dbReference type="Proteomes" id="UP001215712"/>
    </source>
</evidence>
<comment type="similarity">
    <text evidence="2">Belongs to the HFCD (homooligomeric flavin containing Cys decarboxylase) superfamily.</text>
</comment>
<proteinExistence type="inferred from homology"/>
<dbReference type="PANTHER" id="PTHR14359:SF6">
    <property type="entry name" value="PHOSPHOPANTOTHENOYLCYSTEINE DECARBOXYLASE"/>
    <property type="match status" value="1"/>
</dbReference>
<evidence type="ECO:0000256" key="1">
    <source>
        <dbReference type="ARBA" id="ARBA00022993"/>
    </source>
</evidence>
<name>A0AAD6HIN2_9EURO</name>
<dbReference type="Gene3D" id="3.40.50.1950">
    <property type="entry name" value="Flavin prenyltransferase-like"/>
    <property type="match status" value="1"/>
</dbReference>
<dbReference type="PANTHER" id="PTHR14359">
    <property type="entry name" value="HOMO-OLIGOMERIC FLAVIN CONTAINING CYS DECARBOXYLASE FAMILY"/>
    <property type="match status" value="1"/>
</dbReference>
<dbReference type="SUPFAM" id="SSF52507">
    <property type="entry name" value="Homo-oligomeric flavin-containing Cys decarboxylases, HFCD"/>
    <property type="match status" value="1"/>
</dbReference>
<evidence type="ECO:0000259" key="3">
    <source>
        <dbReference type="Pfam" id="PF02441"/>
    </source>
</evidence>
<reference evidence="4" key="1">
    <citation type="journal article" date="2023" name="IMA Fungus">
        <title>Comparative genomic study of the Penicillium genus elucidates a diverse pangenome and 15 lateral gene transfer events.</title>
        <authorList>
            <person name="Petersen C."/>
            <person name="Sorensen T."/>
            <person name="Nielsen M.R."/>
            <person name="Sondergaard T.E."/>
            <person name="Sorensen J.L."/>
            <person name="Fitzpatrick D.A."/>
            <person name="Frisvad J.C."/>
            <person name="Nielsen K.L."/>
        </authorList>
    </citation>
    <scope>NUCLEOTIDE SEQUENCE</scope>
    <source>
        <strain evidence="4">IBT 17514</strain>
    </source>
</reference>
<evidence type="ECO:0000313" key="4">
    <source>
        <dbReference type="EMBL" id="KAJ5719535.1"/>
    </source>
</evidence>
<gene>
    <name evidence="4" type="ORF">N7493_007113</name>
</gene>
<comment type="caution">
    <text evidence="4">The sequence shown here is derived from an EMBL/GenBank/DDBJ whole genome shotgun (WGS) entry which is preliminary data.</text>
</comment>
<sequence length="177" mass="19621">MDSATFESFSAQKYQNDQKIHCLIAASGSVASIKLPQITEALCQHPSISVRIIVTQAAEKFLAGQSNEQPILDSLQQIKGVEAIYRDEDEWTKPWIRGDNILHIELRKWAHVLLIAPLSANTMAKMTVGISDNLLLSVIRAWDTTGLVDGNFKAQKPRIFAFYETNGDGVLPILKDG</sequence>
<dbReference type="Proteomes" id="UP001215712">
    <property type="component" value="Unassembled WGS sequence"/>
</dbReference>
<dbReference type="GO" id="GO:0004633">
    <property type="term" value="F:phosphopantothenoylcysteine decarboxylase activity"/>
    <property type="evidence" value="ECO:0007669"/>
    <property type="project" value="TreeGrafter"/>
</dbReference>
<dbReference type="AlphaFoldDB" id="A0AAD6HIN2"/>
<accession>A0AAD6HIN2</accession>
<keyword evidence="1" id="KW-0173">Coenzyme A biosynthesis</keyword>
<organism evidence="4 5">
    <name type="scientific">Penicillium malachiteum</name>
    <dbReference type="NCBI Taxonomy" id="1324776"/>
    <lineage>
        <taxon>Eukaryota</taxon>
        <taxon>Fungi</taxon>
        <taxon>Dikarya</taxon>
        <taxon>Ascomycota</taxon>
        <taxon>Pezizomycotina</taxon>
        <taxon>Eurotiomycetes</taxon>
        <taxon>Eurotiomycetidae</taxon>
        <taxon>Eurotiales</taxon>
        <taxon>Aspergillaceae</taxon>
        <taxon>Penicillium</taxon>
    </lineage>
</organism>
<reference evidence="4" key="2">
    <citation type="submission" date="2023-01" db="EMBL/GenBank/DDBJ databases">
        <authorList>
            <person name="Petersen C."/>
        </authorList>
    </citation>
    <scope>NUCLEOTIDE SEQUENCE</scope>
    <source>
        <strain evidence="4">IBT 17514</strain>
    </source>
</reference>
<dbReference type="GO" id="GO:0071513">
    <property type="term" value="C:phosphopantothenoylcysteine decarboxylase complex"/>
    <property type="evidence" value="ECO:0007669"/>
    <property type="project" value="TreeGrafter"/>
</dbReference>